<reference evidence="2 3" key="1">
    <citation type="submission" date="2018-10" db="EMBL/GenBank/DDBJ databases">
        <title>Sphingobacterium sp. M05W1-28.</title>
        <authorList>
            <person name="Cai H."/>
        </authorList>
    </citation>
    <scope>NUCLEOTIDE SEQUENCE [LARGE SCALE GENOMIC DNA]</scope>
    <source>
        <strain evidence="2 3">M05W1-28</strain>
    </source>
</reference>
<accession>A0A420VX96</accession>
<keyword evidence="1" id="KW-0732">Signal</keyword>
<comment type="caution">
    <text evidence="2">The sequence shown here is derived from an EMBL/GenBank/DDBJ whole genome shotgun (WGS) entry which is preliminary data.</text>
</comment>
<feature type="signal peptide" evidence="1">
    <location>
        <begin position="1"/>
        <end position="20"/>
    </location>
</feature>
<evidence type="ECO:0000256" key="1">
    <source>
        <dbReference type="SAM" id="SignalP"/>
    </source>
</evidence>
<evidence type="ECO:0000313" key="3">
    <source>
        <dbReference type="Proteomes" id="UP000282423"/>
    </source>
</evidence>
<dbReference type="Proteomes" id="UP000282423">
    <property type="component" value="Unassembled WGS sequence"/>
</dbReference>
<evidence type="ECO:0000313" key="2">
    <source>
        <dbReference type="EMBL" id="RKO70942.1"/>
    </source>
</evidence>
<dbReference type="AlphaFoldDB" id="A0A420VX96"/>
<name>A0A420VX96_9SPHI</name>
<sequence length="305" mass="35784">MIKQSLYLILLLLLATSSYAQLNLRKTILQSDLIISINNHRQDTIWDNDHTLQSYTQMDKIDSGNAFILRNKLKSTPQTLRIKNYLGQEGFFSNDINQPFSCLVPMVIDISKHYQDIFFIKKEKGQYKQVLTLSNVEDALFQAYKKQITSSSNFENIKNENERFSKTLDWFIENGLLPDGEFIAYYKQKGITTDSILYTEKQYQTALQQFQLGHEDLLSLIKKKYPEEVKQYYTQKMKDILLIEEPDYNNYYEFDKAISALTDSFNSDTSSADYILCNALTSEKFEKYEKRDIMVHLLKVASEWK</sequence>
<organism evidence="2 3">
    <name type="scientific">Sphingobacterium puteale</name>
    <dbReference type="NCBI Taxonomy" id="2420510"/>
    <lineage>
        <taxon>Bacteria</taxon>
        <taxon>Pseudomonadati</taxon>
        <taxon>Bacteroidota</taxon>
        <taxon>Sphingobacteriia</taxon>
        <taxon>Sphingobacteriales</taxon>
        <taxon>Sphingobacteriaceae</taxon>
        <taxon>Sphingobacterium</taxon>
    </lineage>
</organism>
<dbReference type="EMBL" id="RBWS01000010">
    <property type="protein sequence ID" value="RKO70942.1"/>
    <property type="molecule type" value="Genomic_DNA"/>
</dbReference>
<gene>
    <name evidence="2" type="ORF">D7322_14820</name>
</gene>
<proteinExistence type="predicted"/>
<dbReference type="OrthoDB" id="1375051at2"/>
<feature type="chain" id="PRO_5019397427" evidence="1">
    <location>
        <begin position="21"/>
        <end position="305"/>
    </location>
</feature>
<keyword evidence="3" id="KW-1185">Reference proteome</keyword>
<protein>
    <submittedName>
        <fullName evidence="2">Uncharacterized protein</fullName>
    </submittedName>
</protein>
<dbReference type="RefSeq" id="WP_121125060.1">
    <property type="nucleotide sequence ID" value="NZ_RBWS01000010.1"/>
</dbReference>